<dbReference type="Proteomes" id="UP000193689">
    <property type="component" value="Unassembled WGS sequence"/>
</dbReference>
<dbReference type="RefSeq" id="XP_040720547.1">
    <property type="nucleotide sequence ID" value="XM_040865134.1"/>
</dbReference>
<evidence type="ECO:0000313" key="3">
    <source>
        <dbReference type="EMBL" id="ORY70955.1"/>
    </source>
</evidence>
<evidence type="ECO:0000256" key="1">
    <source>
        <dbReference type="SAM" id="MobiDB-lite"/>
    </source>
</evidence>
<name>A0A1Y2EJH1_9PEZI</name>
<evidence type="ECO:0000313" key="4">
    <source>
        <dbReference type="Proteomes" id="UP000193689"/>
    </source>
</evidence>
<gene>
    <name evidence="3" type="ORF">BCR38DRAFT_519454</name>
</gene>
<evidence type="ECO:0000256" key="2">
    <source>
        <dbReference type="SAM" id="Phobius"/>
    </source>
</evidence>
<keyword evidence="2" id="KW-1133">Transmembrane helix</keyword>
<proteinExistence type="predicted"/>
<dbReference type="InParanoid" id="A0A1Y2EJH1"/>
<protein>
    <submittedName>
        <fullName evidence="3">Uncharacterized protein</fullName>
    </submittedName>
</protein>
<feature type="transmembrane region" description="Helical" evidence="2">
    <location>
        <begin position="318"/>
        <end position="339"/>
    </location>
</feature>
<keyword evidence="2" id="KW-0472">Membrane</keyword>
<dbReference type="GeneID" id="63781346"/>
<sequence length="345" mass="38148">MNPRKRLHTESDELVLLNYRRKISRITPYAIPAEEGRYVAEGNVPHASTAIEQGRSVPGSDTARRRASPRTHAVINIHVQLERLEQTMLKIQDSLHELHLRKSIGSLDESLGSQSVTNSDIEALLLDAQAATSNGLGVCRRSLCNVAGCQIYAGPTLLHCLILDAKEFILESIVNEGTLKQHDAATAKNRLGQLLTTQHDVSEEAGGKDGLPPTMPPTAMLDVIFEPYFDQINPSFPIWTRQGLRAQIDSHRANDVACAISANNMIILTLVAKFVRAISRRPLESSANEQTFSSMEAELARPFVTNARRATKSMDRLLAPKLVNIPALLSMCLIAQYYLSEDIMY</sequence>
<keyword evidence="4" id="KW-1185">Reference proteome</keyword>
<accession>A0A1Y2EJH1</accession>
<organism evidence="3 4">
    <name type="scientific">Pseudomassariella vexata</name>
    <dbReference type="NCBI Taxonomy" id="1141098"/>
    <lineage>
        <taxon>Eukaryota</taxon>
        <taxon>Fungi</taxon>
        <taxon>Dikarya</taxon>
        <taxon>Ascomycota</taxon>
        <taxon>Pezizomycotina</taxon>
        <taxon>Sordariomycetes</taxon>
        <taxon>Xylariomycetidae</taxon>
        <taxon>Amphisphaeriales</taxon>
        <taxon>Pseudomassariaceae</taxon>
        <taxon>Pseudomassariella</taxon>
    </lineage>
</organism>
<dbReference type="STRING" id="1141098.A0A1Y2EJH1"/>
<reference evidence="3 4" key="1">
    <citation type="submission" date="2016-07" db="EMBL/GenBank/DDBJ databases">
        <title>Pervasive Adenine N6-methylation of Active Genes in Fungi.</title>
        <authorList>
            <consortium name="DOE Joint Genome Institute"/>
            <person name="Mondo S.J."/>
            <person name="Dannebaum R.O."/>
            <person name="Kuo R.C."/>
            <person name="Labutti K."/>
            <person name="Haridas S."/>
            <person name="Kuo A."/>
            <person name="Salamov A."/>
            <person name="Ahrendt S.R."/>
            <person name="Lipzen A."/>
            <person name="Sullivan W."/>
            <person name="Andreopoulos W.B."/>
            <person name="Clum A."/>
            <person name="Lindquist E."/>
            <person name="Daum C."/>
            <person name="Ramamoorthy G.K."/>
            <person name="Gryganskyi A."/>
            <person name="Culley D."/>
            <person name="Magnuson J.K."/>
            <person name="James T.Y."/>
            <person name="O'Malley M.A."/>
            <person name="Stajich J.E."/>
            <person name="Spatafora J.W."/>
            <person name="Visel A."/>
            <person name="Grigoriev I.V."/>
        </authorList>
    </citation>
    <scope>NUCLEOTIDE SEQUENCE [LARGE SCALE GENOMIC DNA]</scope>
    <source>
        <strain evidence="3 4">CBS 129021</strain>
    </source>
</reference>
<dbReference type="OrthoDB" id="103819at2759"/>
<dbReference type="EMBL" id="MCFJ01000001">
    <property type="protein sequence ID" value="ORY70955.1"/>
    <property type="molecule type" value="Genomic_DNA"/>
</dbReference>
<comment type="caution">
    <text evidence="3">The sequence shown here is derived from an EMBL/GenBank/DDBJ whole genome shotgun (WGS) entry which is preliminary data.</text>
</comment>
<feature type="non-terminal residue" evidence="3">
    <location>
        <position position="345"/>
    </location>
</feature>
<feature type="region of interest" description="Disordered" evidence="1">
    <location>
        <begin position="49"/>
        <end position="68"/>
    </location>
</feature>
<keyword evidence="2" id="KW-0812">Transmembrane</keyword>
<dbReference type="AlphaFoldDB" id="A0A1Y2EJH1"/>